<evidence type="ECO:0000259" key="2">
    <source>
        <dbReference type="PROSITE" id="PS50280"/>
    </source>
</evidence>
<dbReference type="SUPFAM" id="SSF82199">
    <property type="entry name" value="SET domain"/>
    <property type="match status" value="1"/>
</dbReference>
<dbReference type="SMART" id="SM00317">
    <property type="entry name" value="SET"/>
    <property type="match status" value="1"/>
</dbReference>
<evidence type="ECO:0000313" key="3">
    <source>
        <dbReference type="EMBL" id="KAF2875804.1"/>
    </source>
</evidence>
<dbReference type="SUPFAM" id="SSF48452">
    <property type="entry name" value="TPR-like"/>
    <property type="match status" value="1"/>
</dbReference>
<dbReference type="OrthoDB" id="438641at2759"/>
<gene>
    <name evidence="3" type="ORF">BDV95DRAFT_654916</name>
</gene>
<protein>
    <recommendedName>
        <fullName evidence="2">SET domain-containing protein</fullName>
    </recommendedName>
</protein>
<dbReference type="Proteomes" id="UP000481861">
    <property type="component" value="Unassembled WGS sequence"/>
</dbReference>
<feature type="chain" id="PRO_5028828569" description="SET domain-containing protein" evidence="1">
    <location>
        <begin position="23"/>
        <end position="434"/>
    </location>
</feature>
<sequence>MYSVLTLVLLTIPHVPFTLASAGNVRIDELLLQQDQQRYIAAADNADSPHAPWSHKPWCTHSTFLRSVGQKYCVYTSNTTGPNGISLITTPKTAARAAPLLDEDPLSHFLTQTQAETLYYNPAPYEIVDIPGKDKGVVATRLIAKFETFMIDQASVFMDLHLEQSVGEKENLKLLKMGVERLRSKEVVRELSDRHKGADGQAQAEDEVEGELEEKVMMTNSFGTTIANVAMRGVFPVVSRINHACDPSAFVLFSTAGISIAVKAYRDIQPGEEISISYLTLGQPSPKRRAGLQTRWGFTCTCALCSLPTPQRMASDLRRAMISDGEEKAMALWAAGSIREAIALAEESVGLIGDEGLEPLLTDEFALLAKLHLVLGEREEAARYGARAVELLRGYGFLGVGEEERGDGDGDGRGEKWDLESLLDLLGTRRLYDN</sequence>
<accession>A0A7C8MSE1</accession>
<dbReference type="InterPro" id="IPR011990">
    <property type="entry name" value="TPR-like_helical_dom_sf"/>
</dbReference>
<keyword evidence="4" id="KW-1185">Reference proteome</keyword>
<feature type="signal peptide" evidence="1">
    <location>
        <begin position="1"/>
        <end position="22"/>
    </location>
</feature>
<dbReference type="Gene3D" id="2.170.270.10">
    <property type="entry name" value="SET domain"/>
    <property type="match status" value="1"/>
</dbReference>
<dbReference type="Pfam" id="PF00856">
    <property type="entry name" value="SET"/>
    <property type="match status" value="1"/>
</dbReference>
<dbReference type="CDD" id="cd20071">
    <property type="entry name" value="SET_SMYD"/>
    <property type="match status" value="1"/>
</dbReference>
<name>A0A7C8MSE1_9PLEO</name>
<proteinExistence type="predicted"/>
<reference evidence="3 4" key="1">
    <citation type="submission" date="2020-01" db="EMBL/GenBank/DDBJ databases">
        <authorList>
            <consortium name="DOE Joint Genome Institute"/>
            <person name="Haridas S."/>
            <person name="Albert R."/>
            <person name="Binder M."/>
            <person name="Bloem J."/>
            <person name="Labutti K."/>
            <person name="Salamov A."/>
            <person name="Andreopoulos B."/>
            <person name="Baker S.E."/>
            <person name="Barry K."/>
            <person name="Bills G."/>
            <person name="Bluhm B.H."/>
            <person name="Cannon C."/>
            <person name="Castanera R."/>
            <person name="Culley D.E."/>
            <person name="Daum C."/>
            <person name="Ezra D."/>
            <person name="Gonzalez J.B."/>
            <person name="Henrissat B."/>
            <person name="Kuo A."/>
            <person name="Liang C."/>
            <person name="Lipzen A."/>
            <person name="Lutzoni F."/>
            <person name="Magnuson J."/>
            <person name="Mondo S."/>
            <person name="Nolan M."/>
            <person name="Ohm R."/>
            <person name="Pangilinan J."/>
            <person name="Park H.-J.H."/>
            <person name="Ramirez L."/>
            <person name="Alfaro M."/>
            <person name="Sun H."/>
            <person name="Tritt A."/>
            <person name="Yoshinaga Y."/>
            <person name="Zwiers L.-H.L."/>
            <person name="Turgeon B.G."/>
            <person name="Goodwin S.B."/>
            <person name="Spatafora J.W."/>
            <person name="Crous P.W."/>
            <person name="Grigoriev I.V."/>
        </authorList>
    </citation>
    <scope>NUCLEOTIDE SEQUENCE [LARGE SCALE GENOMIC DNA]</scope>
    <source>
        <strain evidence="3 4">CBS 611.86</strain>
    </source>
</reference>
<evidence type="ECO:0000313" key="4">
    <source>
        <dbReference type="Proteomes" id="UP000481861"/>
    </source>
</evidence>
<dbReference type="PANTHER" id="PTHR47332:SF2">
    <property type="entry name" value="SET-6"/>
    <property type="match status" value="1"/>
</dbReference>
<dbReference type="EMBL" id="JAADJZ010000004">
    <property type="protein sequence ID" value="KAF2875804.1"/>
    <property type="molecule type" value="Genomic_DNA"/>
</dbReference>
<dbReference type="AlphaFoldDB" id="A0A7C8MSE1"/>
<dbReference type="InterPro" id="IPR001214">
    <property type="entry name" value="SET_dom"/>
</dbReference>
<organism evidence="3 4">
    <name type="scientific">Massariosphaeria phaeospora</name>
    <dbReference type="NCBI Taxonomy" id="100035"/>
    <lineage>
        <taxon>Eukaryota</taxon>
        <taxon>Fungi</taxon>
        <taxon>Dikarya</taxon>
        <taxon>Ascomycota</taxon>
        <taxon>Pezizomycotina</taxon>
        <taxon>Dothideomycetes</taxon>
        <taxon>Pleosporomycetidae</taxon>
        <taxon>Pleosporales</taxon>
        <taxon>Pleosporales incertae sedis</taxon>
        <taxon>Massariosphaeria</taxon>
    </lineage>
</organism>
<dbReference type="PROSITE" id="PS50280">
    <property type="entry name" value="SET"/>
    <property type="match status" value="1"/>
</dbReference>
<evidence type="ECO:0000256" key="1">
    <source>
        <dbReference type="SAM" id="SignalP"/>
    </source>
</evidence>
<dbReference type="InterPro" id="IPR053185">
    <property type="entry name" value="SET_domain_protein"/>
</dbReference>
<feature type="domain" description="SET" evidence="2">
    <location>
        <begin position="123"/>
        <end position="279"/>
    </location>
</feature>
<comment type="caution">
    <text evidence="3">The sequence shown here is derived from an EMBL/GenBank/DDBJ whole genome shotgun (WGS) entry which is preliminary data.</text>
</comment>
<dbReference type="InterPro" id="IPR046341">
    <property type="entry name" value="SET_dom_sf"/>
</dbReference>
<dbReference type="PANTHER" id="PTHR47332">
    <property type="entry name" value="SET DOMAIN-CONTAINING PROTEIN 5"/>
    <property type="match status" value="1"/>
</dbReference>
<keyword evidence="1" id="KW-0732">Signal</keyword>